<dbReference type="Gene3D" id="1.10.150.20">
    <property type="entry name" value="5' to 3' exonuclease, C-terminal subdomain"/>
    <property type="match status" value="1"/>
</dbReference>
<dbReference type="EMBL" id="BMPF01000001">
    <property type="protein sequence ID" value="GGL26159.1"/>
    <property type="molecule type" value="Genomic_DNA"/>
</dbReference>
<organism evidence="2 3">
    <name type="scientific">Halarchaeum grantii</name>
    <dbReference type="NCBI Taxonomy" id="1193105"/>
    <lineage>
        <taxon>Archaea</taxon>
        <taxon>Methanobacteriati</taxon>
        <taxon>Methanobacteriota</taxon>
        <taxon>Stenosarchaea group</taxon>
        <taxon>Halobacteria</taxon>
        <taxon>Halobacteriales</taxon>
        <taxon>Halobacteriaceae</taxon>
    </lineage>
</organism>
<feature type="domain" description="Helix-hairpin-helix DNA-binding motif class 1" evidence="1">
    <location>
        <begin position="80"/>
        <end position="99"/>
    </location>
</feature>
<dbReference type="InterPro" id="IPR010994">
    <property type="entry name" value="RuvA_2-like"/>
</dbReference>
<dbReference type="SUPFAM" id="SSF47781">
    <property type="entry name" value="RuvA domain 2-like"/>
    <property type="match status" value="1"/>
</dbReference>
<evidence type="ECO:0000313" key="2">
    <source>
        <dbReference type="EMBL" id="GGL26159.1"/>
    </source>
</evidence>
<dbReference type="GO" id="GO:0003677">
    <property type="term" value="F:DNA binding"/>
    <property type="evidence" value="ECO:0007669"/>
    <property type="project" value="InterPro"/>
</dbReference>
<protein>
    <recommendedName>
        <fullName evidence="1">Helix-hairpin-helix DNA-binding motif class 1 domain-containing protein</fullName>
    </recommendedName>
</protein>
<dbReference type="SMART" id="SM00278">
    <property type="entry name" value="HhH1"/>
    <property type="match status" value="2"/>
</dbReference>
<dbReference type="InterPro" id="IPR003583">
    <property type="entry name" value="Hlx-hairpin-Hlx_DNA-bd_motif"/>
</dbReference>
<feature type="domain" description="Helix-hairpin-helix DNA-binding motif class 1" evidence="1">
    <location>
        <begin position="112"/>
        <end position="131"/>
    </location>
</feature>
<dbReference type="AlphaFoldDB" id="A0A830F710"/>
<reference evidence="2 3" key="1">
    <citation type="journal article" date="2019" name="Int. J. Syst. Evol. Microbiol.">
        <title>The Global Catalogue of Microorganisms (GCM) 10K type strain sequencing project: providing services to taxonomists for standard genome sequencing and annotation.</title>
        <authorList>
            <consortium name="The Broad Institute Genomics Platform"/>
            <consortium name="The Broad Institute Genome Sequencing Center for Infectious Disease"/>
            <person name="Wu L."/>
            <person name="Ma J."/>
        </authorList>
    </citation>
    <scope>NUCLEOTIDE SEQUENCE [LARGE SCALE GENOMIC DNA]</scope>
    <source>
        <strain evidence="2 3">JCM 19585</strain>
    </source>
</reference>
<dbReference type="Proteomes" id="UP000628840">
    <property type="component" value="Unassembled WGS sequence"/>
</dbReference>
<name>A0A830F710_9EURY</name>
<evidence type="ECO:0000313" key="3">
    <source>
        <dbReference type="Proteomes" id="UP000628840"/>
    </source>
</evidence>
<dbReference type="RefSeq" id="WP_188879016.1">
    <property type="nucleotide sequence ID" value="NZ_BMPF01000001.1"/>
</dbReference>
<sequence length="132" mass="15085">MDLGLLGPVFCVVWAVMWLVDRYRSRLPLRVRVWLGDIDLEDPRTEDAVKLAYIEGEITLDELERRLSVIVDPRAEQLQRSVEAVSGVGPKTAWSLAEAFADEDELRAASREELERVPNVGEERARAIRERL</sequence>
<proteinExistence type="predicted"/>
<dbReference type="Pfam" id="PF14520">
    <property type="entry name" value="HHH_5"/>
    <property type="match status" value="1"/>
</dbReference>
<comment type="caution">
    <text evidence="2">The sequence shown here is derived from an EMBL/GenBank/DDBJ whole genome shotgun (WGS) entry which is preliminary data.</text>
</comment>
<accession>A0A830F710</accession>
<evidence type="ECO:0000259" key="1">
    <source>
        <dbReference type="SMART" id="SM00278"/>
    </source>
</evidence>
<dbReference type="GO" id="GO:0006281">
    <property type="term" value="P:DNA repair"/>
    <property type="evidence" value="ECO:0007669"/>
    <property type="project" value="InterPro"/>
</dbReference>
<gene>
    <name evidence="2" type="ORF">GCM10009037_07230</name>
</gene>
<keyword evidence="3" id="KW-1185">Reference proteome</keyword>